<evidence type="ECO:0000256" key="5">
    <source>
        <dbReference type="SAM" id="Phobius"/>
    </source>
</evidence>
<keyword evidence="2 5" id="KW-0812">Transmembrane</keyword>
<evidence type="ECO:0000313" key="6">
    <source>
        <dbReference type="EMBL" id="GLX78234.1"/>
    </source>
</evidence>
<name>A0ABQ6GSU8_9GAMM</name>
<feature type="transmembrane region" description="Helical" evidence="5">
    <location>
        <begin position="6"/>
        <end position="23"/>
    </location>
</feature>
<evidence type="ECO:0000313" key="7">
    <source>
        <dbReference type="Proteomes" id="UP001157186"/>
    </source>
</evidence>
<reference evidence="6 7" key="1">
    <citation type="submission" date="2023-03" db="EMBL/GenBank/DDBJ databases">
        <title>Draft genome sequence of Thalassotalea insulae KCTC 62186T.</title>
        <authorList>
            <person name="Sawabe T."/>
        </authorList>
    </citation>
    <scope>NUCLEOTIDE SEQUENCE [LARGE SCALE GENOMIC DNA]</scope>
    <source>
        <strain evidence="6 7">KCTC 62186</strain>
    </source>
</reference>
<evidence type="ECO:0000256" key="2">
    <source>
        <dbReference type="ARBA" id="ARBA00022692"/>
    </source>
</evidence>
<comment type="subcellular location">
    <subcellularLocation>
        <location evidence="1">Endomembrane system</location>
        <topology evidence="1">Multi-pass membrane protein</topology>
    </subcellularLocation>
</comment>
<comment type="caution">
    <text evidence="6">The sequence shown here is derived from an EMBL/GenBank/DDBJ whole genome shotgun (WGS) entry which is preliminary data.</text>
</comment>
<protein>
    <submittedName>
        <fullName evidence="6">Membrane protein</fullName>
    </submittedName>
</protein>
<dbReference type="PANTHER" id="PTHR12714:SF24">
    <property type="entry name" value="SLR1182 PROTEIN"/>
    <property type="match status" value="1"/>
</dbReference>
<dbReference type="Proteomes" id="UP001157186">
    <property type="component" value="Unassembled WGS sequence"/>
</dbReference>
<keyword evidence="7" id="KW-1185">Reference proteome</keyword>
<dbReference type="PANTHER" id="PTHR12714">
    <property type="entry name" value="PROTEIN-S ISOPRENYLCYSTEINE O-METHYLTRANSFERASE"/>
    <property type="match status" value="1"/>
</dbReference>
<dbReference type="EMBL" id="BSST01000001">
    <property type="protein sequence ID" value="GLX78234.1"/>
    <property type="molecule type" value="Genomic_DNA"/>
</dbReference>
<feature type="transmembrane region" description="Helical" evidence="5">
    <location>
        <begin position="99"/>
        <end position="124"/>
    </location>
</feature>
<evidence type="ECO:0000256" key="1">
    <source>
        <dbReference type="ARBA" id="ARBA00004127"/>
    </source>
</evidence>
<evidence type="ECO:0000256" key="3">
    <source>
        <dbReference type="ARBA" id="ARBA00022989"/>
    </source>
</evidence>
<sequence length="153" mass="17580">MRCLELKIPPVLLVILSALLMWLSQPYFPLYPLSFTMRITVFLLMLATGFVIALIGVLAFKKAQTTVNPIKPETSSALVNIGIYKITRNPMYVGMALALIGWAFFLGNPISLVFVVAFVLYMTYFQIKPEEKMLTKLFQQQYIDYCKQVKRWI</sequence>
<accession>A0ABQ6GSU8</accession>
<keyword evidence="3 5" id="KW-1133">Transmembrane helix</keyword>
<keyword evidence="4 5" id="KW-0472">Membrane</keyword>
<dbReference type="RefSeq" id="WP_284244121.1">
    <property type="nucleotide sequence ID" value="NZ_BSST01000001.1"/>
</dbReference>
<dbReference type="Gene3D" id="1.20.120.1630">
    <property type="match status" value="1"/>
</dbReference>
<proteinExistence type="predicted"/>
<gene>
    <name evidence="6" type="ORF">tinsulaeT_15740</name>
</gene>
<dbReference type="InterPro" id="IPR007318">
    <property type="entry name" value="Phopholipid_MeTrfase"/>
</dbReference>
<evidence type="ECO:0000256" key="4">
    <source>
        <dbReference type="ARBA" id="ARBA00023136"/>
    </source>
</evidence>
<feature type="transmembrane region" description="Helical" evidence="5">
    <location>
        <begin position="35"/>
        <end position="60"/>
    </location>
</feature>
<dbReference type="Pfam" id="PF04191">
    <property type="entry name" value="PEMT"/>
    <property type="match status" value="1"/>
</dbReference>
<organism evidence="6 7">
    <name type="scientific">Thalassotalea insulae</name>
    <dbReference type="NCBI Taxonomy" id="2056778"/>
    <lineage>
        <taxon>Bacteria</taxon>
        <taxon>Pseudomonadati</taxon>
        <taxon>Pseudomonadota</taxon>
        <taxon>Gammaproteobacteria</taxon>
        <taxon>Alteromonadales</taxon>
        <taxon>Colwelliaceae</taxon>
        <taxon>Thalassotalea</taxon>
    </lineage>
</organism>